<gene>
    <name evidence="1" type="ORF">L1987_79312</name>
</gene>
<name>A0ACB8ZG57_9ASTR</name>
<reference evidence="2" key="1">
    <citation type="journal article" date="2022" name="Mol. Ecol. Resour.">
        <title>The genomes of chicory, endive, great burdock and yacon provide insights into Asteraceae palaeo-polyploidization history and plant inulin production.</title>
        <authorList>
            <person name="Fan W."/>
            <person name="Wang S."/>
            <person name="Wang H."/>
            <person name="Wang A."/>
            <person name="Jiang F."/>
            <person name="Liu H."/>
            <person name="Zhao H."/>
            <person name="Xu D."/>
            <person name="Zhang Y."/>
        </authorList>
    </citation>
    <scope>NUCLEOTIDE SEQUENCE [LARGE SCALE GENOMIC DNA]</scope>
    <source>
        <strain evidence="2">cv. Yunnan</strain>
    </source>
</reference>
<proteinExistence type="predicted"/>
<comment type="caution">
    <text evidence="1">The sequence shown here is derived from an EMBL/GenBank/DDBJ whole genome shotgun (WGS) entry which is preliminary data.</text>
</comment>
<evidence type="ECO:0000313" key="2">
    <source>
        <dbReference type="Proteomes" id="UP001056120"/>
    </source>
</evidence>
<organism evidence="1 2">
    <name type="scientific">Smallanthus sonchifolius</name>
    <dbReference type="NCBI Taxonomy" id="185202"/>
    <lineage>
        <taxon>Eukaryota</taxon>
        <taxon>Viridiplantae</taxon>
        <taxon>Streptophyta</taxon>
        <taxon>Embryophyta</taxon>
        <taxon>Tracheophyta</taxon>
        <taxon>Spermatophyta</taxon>
        <taxon>Magnoliopsida</taxon>
        <taxon>eudicotyledons</taxon>
        <taxon>Gunneridae</taxon>
        <taxon>Pentapetalae</taxon>
        <taxon>asterids</taxon>
        <taxon>campanulids</taxon>
        <taxon>Asterales</taxon>
        <taxon>Asteraceae</taxon>
        <taxon>Asteroideae</taxon>
        <taxon>Heliantheae alliance</taxon>
        <taxon>Millerieae</taxon>
        <taxon>Smallanthus</taxon>
    </lineage>
</organism>
<keyword evidence="2" id="KW-1185">Reference proteome</keyword>
<protein>
    <submittedName>
        <fullName evidence="1">Uncharacterized protein</fullName>
    </submittedName>
</protein>
<dbReference type="Proteomes" id="UP001056120">
    <property type="component" value="Linkage Group LG26"/>
</dbReference>
<evidence type="ECO:0000313" key="1">
    <source>
        <dbReference type="EMBL" id="KAI3696300.1"/>
    </source>
</evidence>
<sequence>MIIVRIQRKVGGNGQYFRGGVFGSIQGVAQCVQDLSLSDCQDCLSEANGRLRSECETSTWGDMYLEKCYIRFADQGNENFANNVIKLKKDLERVKKDAESAKSKAKSAMEKAEKKAEEGSIKSGYTYYGPMSIDDALAYLVDGTGHYFRVGVLGSVMQCVQDLNVSDCYDCVSEARGRVRRRLGVICTSGNVIFDMLMAGFTQ</sequence>
<accession>A0ACB8ZG57</accession>
<dbReference type="EMBL" id="CM042043">
    <property type="protein sequence ID" value="KAI3696300.1"/>
    <property type="molecule type" value="Genomic_DNA"/>
</dbReference>
<reference evidence="1 2" key="2">
    <citation type="journal article" date="2022" name="Mol. Ecol. Resour.">
        <title>The genomes of chicory, endive, great burdock and yacon provide insights into Asteraceae paleo-polyploidization history and plant inulin production.</title>
        <authorList>
            <person name="Fan W."/>
            <person name="Wang S."/>
            <person name="Wang H."/>
            <person name="Wang A."/>
            <person name="Jiang F."/>
            <person name="Liu H."/>
            <person name="Zhao H."/>
            <person name="Xu D."/>
            <person name="Zhang Y."/>
        </authorList>
    </citation>
    <scope>NUCLEOTIDE SEQUENCE [LARGE SCALE GENOMIC DNA]</scope>
    <source>
        <strain evidence="2">cv. Yunnan</strain>
        <tissue evidence="1">Leaves</tissue>
    </source>
</reference>